<protein>
    <submittedName>
        <fullName evidence="3">SDR family NAD(P)-dependent oxidoreductase</fullName>
    </submittedName>
</protein>
<dbReference type="AlphaFoldDB" id="A0A7C5XH93"/>
<reference evidence="3" key="1">
    <citation type="journal article" date="2020" name="mSystems">
        <title>Genome- and Community-Level Interaction Insights into Carbon Utilization and Element Cycling Functions of Hydrothermarchaeota in Hydrothermal Sediment.</title>
        <authorList>
            <person name="Zhou Z."/>
            <person name="Liu Y."/>
            <person name="Xu W."/>
            <person name="Pan J."/>
            <person name="Luo Z.H."/>
            <person name="Li M."/>
        </authorList>
    </citation>
    <scope>NUCLEOTIDE SEQUENCE [LARGE SCALE GENOMIC DNA]</scope>
    <source>
        <strain evidence="3">SpSt-1121</strain>
    </source>
</reference>
<comment type="similarity">
    <text evidence="1">Belongs to the NAD(P)-dependent epimerase/dehydratase family.</text>
</comment>
<evidence type="ECO:0000313" key="3">
    <source>
        <dbReference type="EMBL" id="HHP81541.1"/>
    </source>
</evidence>
<evidence type="ECO:0000256" key="1">
    <source>
        <dbReference type="ARBA" id="ARBA00007637"/>
    </source>
</evidence>
<dbReference type="InterPro" id="IPR001509">
    <property type="entry name" value="Epimerase_deHydtase"/>
</dbReference>
<comment type="caution">
    <text evidence="3">The sequence shown here is derived from an EMBL/GenBank/DDBJ whole genome shotgun (WGS) entry which is preliminary data.</text>
</comment>
<dbReference type="InterPro" id="IPR036291">
    <property type="entry name" value="NAD(P)-bd_dom_sf"/>
</dbReference>
<accession>A0A7C5XH93</accession>
<organism evidence="3">
    <name type="scientific">Ignisphaera aggregans</name>
    <dbReference type="NCBI Taxonomy" id="334771"/>
    <lineage>
        <taxon>Archaea</taxon>
        <taxon>Thermoproteota</taxon>
        <taxon>Thermoprotei</taxon>
        <taxon>Desulfurococcales</taxon>
        <taxon>Desulfurococcaceae</taxon>
        <taxon>Ignisphaera</taxon>
    </lineage>
</organism>
<dbReference type="Pfam" id="PF01370">
    <property type="entry name" value="Epimerase"/>
    <property type="match status" value="1"/>
</dbReference>
<evidence type="ECO:0000259" key="2">
    <source>
        <dbReference type="Pfam" id="PF01370"/>
    </source>
</evidence>
<dbReference type="EMBL" id="DRZI01000112">
    <property type="protein sequence ID" value="HHP81541.1"/>
    <property type="molecule type" value="Genomic_DNA"/>
</dbReference>
<feature type="domain" description="NAD-dependent epimerase/dehydratase" evidence="2">
    <location>
        <begin position="23"/>
        <end position="254"/>
    </location>
</feature>
<dbReference type="SUPFAM" id="SSF51735">
    <property type="entry name" value="NAD(P)-binding Rossmann-fold domains"/>
    <property type="match status" value="1"/>
</dbReference>
<proteinExistence type="inferred from homology"/>
<name>A0A7C5XH93_9CREN</name>
<sequence>MYRYIFCVLAYRCWLLAVESLRVLVTGGTGFIGSHLVRALVKTGYCVRVFDNLSTGSIDNIGDVFSSIEFVKGDVRDYSVVEEAVRGVDVVFHLAALIDVAESIEKPDLYFDVNVKGTYNVAKASKNIDVFIFASSSAVYGDPVKIPIDENHPLEPRSPYAATKICGEVYIQSFGNQYGFRPVMLRIFNVYGPKQSKAYAGVVIEFIKRISRGEPPIIFGDGEQTRDFIHVYDVVEAMVRALTSYKARGVYNIGSGVAVTINELAEIVFRAMGREDMKPIYTHPRPGDIKHSVADITKARRELGFEPRIKLVDGIKDLASHLK</sequence>
<dbReference type="Gene3D" id="3.90.25.10">
    <property type="entry name" value="UDP-galactose 4-epimerase, domain 1"/>
    <property type="match status" value="1"/>
</dbReference>
<gene>
    <name evidence="3" type="ORF">ENM84_02630</name>
</gene>
<dbReference type="PANTHER" id="PTHR43000">
    <property type="entry name" value="DTDP-D-GLUCOSE 4,6-DEHYDRATASE-RELATED"/>
    <property type="match status" value="1"/>
</dbReference>
<dbReference type="Gene3D" id="3.40.50.720">
    <property type="entry name" value="NAD(P)-binding Rossmann-like Domain"/>
    <property type="match status" value="1"/>
</dbReference>